<dbReference type="InterPro" id="IPR006145">
    <property type="entry name" value="PsdUridine_synth_RsuA/RluA"/>
</dbReference>
<dbReference type="AlphaFoldDB" id="A0A937DCY3"/>
<dbReference type="EMBL" id="JAERQG010000001">
    <property type="protein sequence ID" value="MBL0763667.1"/>
    <property type="molecule type" value="Genomic_DNA"/>
</dbReference>
<dbReference type="RefSeq" id="WP_201916516.1">
    <property type="nucleotide sequence ID" value="NZ_JAERQG010000001.1"/>
</dbReference>
<organism evidence="4 5">
    <name type="scientific">Marivirga atlantica</name>
    <dbReference type="NCBI Taxonomy" id="1548457"/>
    <lineage>
        <taxon>Bacteria</taxon>
        <taxon>Pseudomonadati</taxon>
        <taxon>Bacteroidota</taxon>
        <taxon>Cytophagia</taxon>
        <taxon>Cytophagales</taxon>
        <taxon>Marivirgaceae</taxon>
        <taxon>Marivirga</taxon>
    </lineage>
</organism>
<dbReference type="GO" id="GO:0009982">
    <property type="term" value="F:pseudouridine synthase activity"/>
    <property type="evidence" value="ECO:0007669"/>
    <property type="project" value="InterPro"/>
</dbReference>
<evidence type="ECO:0000256" key="1">
    <source>
        <dbReference type="ARBA" id="ARBA00010876"/>
    </source>
</evidence>
<dbReference type="Proteomes" id="UP000642920">
    <property type="component" value="Unassembled WGS sequence"/>
</dbReference>
<proteinExistence type="inferred from homology"/>
<dbReference type="Gene3D" id="3.30.2350.10">
    <property type="entry name" value="Pseudouridine synthase"/>
    <property type="match status" value="1"/>
</dbReference>
<keyword evidence="2" id="KW-0413">Isomerase</keyword>
<comment type="similarity">
    <text evidence="1">Belongs to the pseudouridine synthase RluA family.</text>
</comment>
<comment type="caution">
    <text evidence="4">The sequence shown here is derived from an EMBL/GenBank/DDBJ whole genome shotgun (WGS) entry which is preliminary data.</text>
</comment>
<dbReference type="GO" id="GO:0140098">
    <property type="term" value="F:catalytic activity, acting on RNA"/>
    <property type="evidence" value="ECO:0007669"/>
    <property type="project" value="UniProtKB-ARBA"/>
</dbReference>
<dbReference type="SUPFAM" id="SSF55120">
    <property type="entry name" value="Pseudouridine synthase"/>
    <property type="match status" value="1"/>
</dbReference>
<reference evidence="4" key="1">
    <citation type="submission" date="2021-01" db="EMBL/GenBank/DDBJ databases">
        <title>Marivirga sp. nov., isolated from intertidal surface sediments.</title>
        <authorList>
            <person name="Zhang M."/>
        </authorList>
    </citation>
    <scope>NUCLEOTIDE SEQUENCE</scope>
    <source>
        <strain evidence="4">SM1354</strain>
    </source>
</reference>
<dbReference type="CDD" id="cd02869">
    <property type="entry name" value="PseudoU_synth_RluA_like"/>
    <property type="match status" value="1"/>
</dbReference>
<dbReference type="Pfam" id="PF00849">
    <property type="entry name" value="PseudoU_synth_2"/>
    <property type="match status" value="1"/>
</dbReference>
<dbReference type="InterPro" id="IPR050188">
    <property type="entry name" value="RluA_PseudoU_synthase"/>
</dbReference>
<dbReference type="GO" id="GO:0001522">
    <property type="term" value="P:pseudouridine synthesis"/>
    <property type="evidence" value="ECO:0007669"/>
    <property type="project" value="InterPro"/>
</dbReference>
<keyword evidence="5" id="KW-1185">Reference proteome</keyword>
<accession>A0A937DCY3</accession>
<evidence type="ECO:0000313" key="4">
    <source>
        <dbReference type="EMBL" id="MBL0763667.1"/>
    </source>
</evidence>
<evidence type="ECO:0000256" key="2">
    <source>
        <dbReference type="ARBA" id="ARBA00023235"/>
    </source>
</evidence>
<evidence type="ECO:0000313" key="5">
    <source>
        <dbReference type="Proteomes" id="UP000642920"/>
    </source>
</evidence>
<dbReference type="GO" id="GO:0003723">
    <property type="term" value="F:RNA binding"/>
    <property type="evidence" value="ECO:0007669"/>
    <property type="project" value="InterPro"/>
</dbReference>
<gene>
    <name evidence="4" type="ORF">JKP34_00300</name>
</gene>
<protein>
    <submittedName>
        <fullName evidence="4">RNA pseudouridine synthase</fullName>
    </submittedName>
</protein>
<sequence length="232" mass="26357">MDFQDFLQLVMYEDNHLLVVNKPSGMLVQGDQTGDTPLSEHAKKYIAEKYKKPGAVFCGTPHRIDRPVSGTVVLARTSKALERVSRMFQERKVDKTYWAITEKRPPKPEDTITHWLKKDNNKNFTHAHVSNNKGGLESTLEYRLISAQGDRNLIEIKPITGRPHQIRVQLAKIGCPIIGDVKYGFPKPTKDGSIALHARAISFEHPVKKEPFNVVSPIPKAFVWSHFEHITE</sequence>
<dbReference type="PANTHER" id="PTHR21600">
    <property type="entry name" value="MITOCHONDRIAL RNA PSEUDOURIDINE SYNTHASE"/>
    <property type="match status" value="1"/>
</dbReference>
<evidence type="ECO:0000259" key="3">
    <source>
        <dbReference type="Pfam" id="PF00849"/>
    </source>
</evidence>
<dbReference type="GO" id="GO:0006396">
    <property type="term" value="P:RNA processing"/>
    <property type="evidence" value="ECO:0007669"/>
    <property type="project" value="UniProtKB-ARBA"/>
</dbReference>
<feature type="domain" description="Pseudouridine synthase RsuA/RluA-like" evidence="3">
    <location>
        <begin position="16"/>
        <end position="171"/>
    </location>
</feature>
<dbReference type="PANTHER" id="PTHR21600:SF83">
    <property type="entry name" value="PSEUDOURIDYLATE SYNTHASE RPUSD4, MITOCHONDRIAL"/>
    <property type="match status" value="1"/>
</dbReference>
<dbReference type="InterPro" id="IPR020103">
    <property type="entry name" value="PsdUridine_synth_cat_dom_sf"/>
</dbReference>
<name>A0A937DCY3_9BACT</name>